<evidence type="ECO:0000313" key="7">
    <source>
        <dbReference type="Proteomes" id="UP000060043"/>
    </source>
</evidence>
<dbReference type="PANTHER" id="PTHR43401">
    <property type="entry name" value="L-THREONINE 3-DEHYDROGENASE"/>
    <property type="match status" value="1"/>
</dbReference>
<dbReference type="Proteomes" id="UP000065473">
    <property type="component" value="Chromosome"/>
</dbReference>
<dbReference type="RefSeq" id="WP_011278227.1">
    <property type="nucleotide sequence ID" value="NZ_BHWZ01000003.1"/>
</dbReference>
<dbReference type="OrthoDB" id="8709at2157"/>
<name>A0A0U3H719_9CREN</name>
<dbReference type="STRING" id="1435377.SUSAZ_06665"/>
<dbReference type="InterPro" id="IPR013154">
    <property type="entry name" value="ADH-like_N"/>
</dbReference>
<dbReference type="AlphaFoldDB" id="A0A0U3H719"/>
<dbReference type="InterPro" id="IPR011032">
    <property type="entry name" value="GroES-like_sf"/>
</dbReference>
<protein>
    <submittedName>
        <fullName evidence="5">Alcohol dehydrogenase</fullName>
    </submittedName>
</protein>
<feature type="domain" description="Enoyl reductase (ER)" evidence="4">
    <location>
        <begin position="9"/>
        <end position="324"/>
    </location>
</feature>
<dbReference type="CDD" id="cd08264">
    <property type="entry name" value="Zn_ADH_like2"/>
    <property type="match status" value="1"/>
</dbReference>
<dbReference type="SMART" id="SM00829">
    <property type="entry name" value="PKS_ER"/>
    <property type="match status" value="1"/>
</dbReference>
<evidence type="ECO:0000259" key="4">
    <source>
        <dbReference type="SMART" id="SM00829"/>
    </source>
</evidence>
<evidence type="ECO:0000256" key="2">
    <source>
        <dbReference type="ARBA" id="ARBA00023002"/>
    </source>
</evidence>
<keyword evidence="3" id="KW-0119">Carbohydrate metabolism</keyword>
<evidence type="ECO:0000313" key="8">
    <source>
        <dbReference type="Proteomes" id="UP000065473"/>
    </source>
</evidence>
<evidence type="ECO:0000256" key="1">
    <source>
        <dbReference type="ARBA" id="ARBA00022857"/>
    </source>
</evidence>
<dbReference type="GO" id="GO:0043168">
    <property type="term" value="F:anion binding"/>
    <property type="evidence" value="ECO:0007669"/>
    <property type="project" value="UniProtKB-ARBA"/>
</dbReference>
<evidence type="ECO:0000313" key="5">
    <source>
        <dbReference type="EMBL" id="ALU30423.1"/>
    </source>
</evidence>
<dbReference type="Gene3D" id="3.90.180.10">
    <property type="entry name" value="Medium-chain alcohol dehydrogenases, catalytic domain"/>
    <property type="match status" value="1"/>
</dbReference>
<dbReference type="Gene3D" id="3.40.50.720">
    <property type="entry name" value="NAD(P)-binding Rossmann-like Domain"/>
    <property type="match status" value="1"/>
</dbReference>
<evidence type="ECO:0000256" key="3">
    <source>
        <dbReference type="ARBA" id="ARBA00023277"/>
    </source>
</evidence>
<proteinExistence type="predicted"/>
<organism evidence="5 8">
    <name type="scientific">Sulfolobus acidocaldarius</name>
    <dbReference type="NCBI Taxonomy" id="2285"/>
    <lineage>
        <taxon>Archaea</taxon>
        <taxon>Thermoproteota</taxon>
        <taxon>Thermoprotei</taxon>
        <taxon>Sulfolobales</taxon>
        <taxon>Sulfolobaceae</taxon>
        <taxon>Sulfolobus</taxon>
    </lineage>
</organism>
<dbReference type="EMBL" id="CP013695">
    <property type="protein sequence ID" value="ALU31144.1"/>
    <property type="molecule type" value="Genomic_DNA"/>
</dbReference>
<dbReference type="InterPro" id="IPR036291">
    <property type="entry name" value="NAD(P)-bd_dom_sf"/>
</dbReference>
<reference evidence="7 8" key="1">
    <citation type="submission" date="2015-12" db="EMBL/GenBank/DDBJ databases">
        <title>A stable core within a dynamic pangenome in Sulfolobus acidocaldarius.</title>
        <authorList>
            <person name="Anderson R."/>
            <person name="Kouris A."/>
            <person name="Seward C."/>
            <person name="Campbell K."/>
            <person name="Whitaker R."/>
        </authorList>
    </citation>
    <scope>NUCLEOTIDE SEQUENCE [LARGE SCALE GENOMIC DNA]</scope>
    <source>
        <strain evidence="5 8">GG12-C01-09</strain>
        <strain evidence="6 7">NG05B_CO5_07</strain>
    </source>
</reference>
<dbReference type="InterPro" id="IPR020843">
    <property type="entry name" value="ER"/>
</dbReference>
<dbReference type="PANTHER" id="PTHR43401:SF4">
    <property type="entry name" value="D-ARABINOSE 1-DEHYDROGENASE (NADP(+))"/>
    <property type="match status" value="1"/>
</dbReference>
<dbReference type="Pfam" id="PF00107">
    <property type="entry name" value="ADH_zinc_N"/>
    <property type="match status" value="1"/>
</dbReference>
<dbReference type="EMBL" id="CP013694">
    <property type="protein sequence ID" value="ALU30423.1"/>
    <property type="molecule type" value="Genomic_DNA"/>
</dbReference>
<dbReference type="GO" id="GO:0051262">
    <property type="term" value="P:protein tetramerization"/>
    <property type="evidence" value="ECO:0007669"/>
    <property type="project" value="UniProtKB-ARBA"/>
</dbReference>
<dbReference type="PaxDb" id="1435377-SUSAZ_06665"/>
<dbReference type="SUPFAM" id="SSF51735">
    <property type="entry name" value="NAD(P)-binding Rossmann-fold domains"/>
    <property type="match status" value="1"/>
</dbReference>
<evidence type="ECO:0000313" key="6">
    <source>
        <dbReference type="EMBL" id="ALU31144.1"/>
    </source>
</evidence>
<dbReference type="Proteomes" id="UP000060043">
    <property type="component" value="Chromosome"/>
</dbReference>
<dbReference type="OMA" id="KGMTAHY"/>
<dbReference type="GeneID" id="14551893"/>
<sequence length="327" mass="35373">MKALFFEKSGLNNLKFGDIKEPEIGAHDVLIRVKMAGVNPIDYFVVEGIPVKPLPHIPGAEIYGEIVKVGEHVKSVKPGDKVVVYNRVFDGECDFCLAGMEMLCRNGGIISVITNGGFSEYFAVPEKNVFKVNLPDEVAASLPVAALTSYHALKEANVKPTDVVVVFGASGNTGQFALQLARKMGATTIAVSRKQWVKDFADYVVDYENAENKIKDLTGGKLADVVINSVGTSIWDLSLKVLGVNGRLVFFGGLTGSDGKINISALYGKHQKLIGTTGGSRKEMVELISLCKDCKVKVSKVYNLEDGKEALASIMKDRDGRPMIKIS</sequence>
<accession>A0A0U3H719</accession>
<dbReference type="SUPFAM" id="SSF50129">
    <property type="entry name" value="GroES-like"/>
    <property type="match status" value="1"/>
</dbReference>
<dbReference type="Pfam" id="PF08240">
    <property type="entry name" value="ADH_N"/>
    <property type="match status" value="1"/>
</dbReference>
<keyword evidence="1" id="KW-0521">NADP</keyword>
<dbReference type="GO" id="GO:0030554">
    <property type="term" value="F:adenyl nucleotide binding"/>
    <property type="evidence" value="ECO:0007669"/>
    <property type="project" value="UniProtKB-ARBA"/>
</dbReference>
<dbReference type="InterPro" id="IPR013149">
    <property type="entry name" value="ADH-like_C"/>
</dbReference>
<gene>
    <name evidence="5" type="ORF">ATY89_11040</name>
    <name evidence="6" type="ORF">ATZ20_02595</name>
</gene>
<keyword evidence="2" id="KW-0560">Oxidoreductase</keyword>
<dbReference type="GO" id="GO:0016491">
    <property type="term" value="F:oxidoreductase activity"/>
    <property type="evidence" value="ECO:0007669"/>
    <property type="project" value="UniProtKB-KW"/>
</dbReference>
<dbReference type="InterPro" id="IPR050129">
    <property type="entry name" value="Zn_alcohol_dh"/>
</dbReference>